<protein>
    <submittedName>
        <fullName evidence="3">Structural protein</fullName>
    </submittedName>
</protein>
<name>A0A0N4VV51_HAEPC</name>
<dbReference type="WBParaSite" id="HPLM_0000117101-mRNA-1">
    <property type="protein sequence ID" value="HPLM_0000117101-mRNA-1"/>
    <property type="gene ID" value="HPLM_0000117101"/>
</dbReference>
<gene>
    <name evidence="1" type="ORF">HPLM_LOCUS1169</name>
</gene>
<dbReference type="AlphaFoldDB" id="A0A0N4VV51"/>
<keyword evidence="2" id="KW-1185">Reference proteome</keyword>
<evidence type="ECO:0000313" key="1">
    <source>
        <dbReference type="EMBL" id="VDO08192.1"/>
    </source>
</evidence>
<dbReference type="EMBL" id="UZAF01001389">
    <property type="protein sequence ID" value="VDO08192.1"/>
    <property type="molecule type" value="Genomic_DNA"/>
</dbReference>
<dbReference type="Proteomes" id="UP000268014">
    <property type="component" value="Unassembled WGS sequence"/>
</dbReference>
<evidence type="ECO:0000313" key="2">
    <source>
        <dbReference type="Proteomes" id="UP000268014"/>
    </source>
</evidence>
<reference evidence="1 2" key="2">
    <citation type="submission" date="2018-11" db="EMBL/GenBank/DDBJ databases">
        <authorList>
            <consortium name="Pathogen Informatics"/>
        </authorList>
    </citation>
    <scope>NUCLEOTIDE SEQUENCE [LARGE SCALE GENOMIC DNA]</scope>
    <source>
        <strain evidence="1 2">MHpl1</strain>
    </source>
</reference>
<evidence type="ECO:0000313" key="3">
    <source>
        <dbReference type="WBParaSite" id="HPLM_0000117101-mRNA-1"/>
    </source>
</evidence>
<proteinExistence type="predicted"/>
<reference evidence="3" key="1">
    <citation type="submission" date="2017-02" db="UniProtKB">
        <authorList>
            <consortium name="WormBaseParasite"/>
        </authorList>
    </citation>
    <scope>IDENTIFICATION</scope>
</reference>
<accession>A0A0N4VV51</accession>
<sequence>MGKGNLFLGFGRGSVGDITYYRAYGEQVFRGRNRHPANPQTTLQLLQRVVMLTAQHAYSFMSKICDHSFQGRAVGTMSQARFTALNIAKMRQGLAGAIEEIITGAEPTWYSESNYAAKGSFLPEFMPYIISEGSIASLTKAWVDGAMQIFIEDSFTDTGTYADFCAAAGLQRGDQLTFVQLTIDDSDVTGQYNGFEFARVILEPSTEAGWTQPIFTGTGDFKTIANPNAANEGSVSFKLAESGVLQFSFGGNASEVSGAEFSPAAFAVIVSRRVGDVWQRSTESLVLRPYTVGTGNLTYDHAADFLGDAIESFKIKAGSALYLNQAENV</sequence>
<organism evidence="3">
    <name type="scientific">Haemonchus placei</name>
    <name type="common">Barber's pole worm</name>
    <dbReference type="NCBI Taxonomy" id="6290"/>
    <lineage>
        <taxon>Eukaryota</taxon>
        <taxon>Metazoa</taxon>
        <taxon>Ecdysozoa</taxon>
        <taxon>Nematoda</taxon>
        <taxon>Chromadorea</taxon>
        <taxon>Rhabditida</taxon>
        <taxon>Rhabditina</taxon>
        <taxon>Rhabditomorpha</taxon>
        <taxon>Strongyloidea</taxon>
        <taxon>Trichostrongylidae</taxon>
        <taxon>Haemonchus</taxon>
    </lineage>
</organism>